<dbReference type="InterPro" id="IPR001451">
    <property type="entry name" value="Hexapep"/>
</dbReference>
<keyword evidence="2" id="KW-1185">Reference proteome</keyword>
<dbReference type="InterPro" id="IPR047324">
    <property type="entry name" value="LbH_gamma_CA-like"/>
</dbReference>
<organism evidence="1 2">
    <name type="scientific">Candidatus Micrarchaeum acidiphilum ARMAN-2</name>
    <dbReference type="NCBI Taxonomy" id="425595"/>
    <lineage>
        <taxon>Archaea</taxon>
        <taxon>Candidatus Micrarchaeota</taxon>
        <taxon>Candidatus Micrarchaeia</taxon>
        <taxon>Candidatus Micrarchaeales</taxon>
        <taxon>Candidatus Micrarchaeaceae</taxon>
        <taxon>Candidatus Micrarchaeum</taxon>
    </lineage>
</organism>
<reference evidence="1 2" key="1">
    <citation type="journal article" date="2009" name="Genome Biol.">
        <title>Community-wide analysis of microbial genome sequence signatures.</title>
        <authorList>
            <person name="Dick G.J."/>
            <person name="Andersson A.F."/>
            <person name="Baker B.J."/>
            <person name="Simmons S.L."/>
            <person name="Thomas B.C."/>
            <person name="Yelton A.P."/>
            <person name="Banfield J.F."/>
        </authorList>
    </citation>
    <scope>NUCLEOTIDE SEQUENCE [LARGE SCALE GENOMIC DNA]</scope>
    <source>
        <strain evidence="1">ARMAN-2</strain>
    </source>
</reference>
<dbReference type="EMBL" id="GG697240">
    <property type="protein sequence ID" value="EET90107.1"/>
    <property type="molecule type" value="Genomic_DNA"/>
</dbReference>
<proteinExistence type="predicted"/>
<dbReference type="Pfam" id="PF00132">
    <property type="entry name" value="Hexapep"/>
    <property type="match status" value="1"/>
</dbReference>
<evidence type="ECO:0008006" key="3">
    <source>
        <dbReference type="Google" id="ProtNLM"/>
    </source>
</evidence>
<dbReference type="PANTHER" id="PTHR13061:SF29">
    <property type="entry name" value="GAMMA CARBONIC ANHYDRASE-LIKE 1, MITOCHONDRIAL-RELATED"/>
    <property type="match status" value="1"/>
</dbReference>
<evidence type="ECO:0000313" key="2">
    <source>
        <dbReference type="Proteomes" id="UP000332487"/>
    </source>
</evidence>
<dbReference type="InterPro" id="IPR050484">
    <property type="entry name" value="Transf_Hexapept/Carb_Anhydrase"/>
</dbReference>
<gene>
    <name evidence="1" type="ORF">UNLARM2_0548</name>
</gene>
<dbReference type="AlphaFoldDB" id="C7DHK5"/>
<dbReference type="InterPro" id="IPR011004">
    <property type="entry name" value="Trimer_LpxA-like_sf"/>
</dbReference>
<name>C7DHK5_MICA2</name>
<dbReference type="SUPFAM" id="SSF51161">
    <property type="entry name" value="Trimeric LpxA-like enzymes"/>
    <property type="match status" value="1"/>
</dbReference>
<reference evidence="1 2" key="2">
    <citation type="journal article" date="2010" name="Proc. Natl. Acad. Sci. U.S.A.">
        <title>Enigmatic, ultrasmall, uncultivated Archaea.</title>
        <authorList>
            <person name="Baker B.J."/>
            <person name="Comolli L.R."/>
            <person name="Dick G.J."/>
            <person name="Hauser L.J."/>
            <person name="Hyatt D."/>
            <person name="Dill B.D."/>
            <person name="Land M.L."/>
            <person name="Verberkmoes N.C."/>
            <person name="Hettich R.L."/>
            <person name="Banfield J.F."/>
        </authorList>
    </citation>
    <scope>NUCLEOTIDE SEQUENCE [LARGE SCALE GENOMIC DNA]</scope>
    <source>
        <strain evidence="1">ARMAN-2</strain>
    </source>
</reference>
<accession>C7DHK5</accession>
<sequence>MSIIKFGNKRPKIDKTSFVAESAVILGDVEIGKNSSIWYGTVLRGDMHYIRIGNNTSVQDNSVMHGTADKFPTVVGNNVSIGHNAIVHGCTIGDNCLIGMGSIILEGAKIGDWCIIAAGAVVPEGSTIPPHSIVMGVPGKVRGKVTPAHRARITRNWKAYVKLKDRYLGGQAKTENGGV</sequence>
<protein>
    <recommendedName>
        <fullName evidence="3">Gamma carbonic anhydrase family protein</fullName>
    </recommendedName>
</protein>
<dbReference type="PANTHER" id="PTHR13061">
    <property type="entry name" value="DYNACTIN SUBUNIT P25"/>
    <property type="match status" value="1"/>
</dbReference>
<evidence type="ECO:0000313" key="1">
    <source>
        <dbReference type="EMBL" id="EET90107.1"/>
    </source>
</evidence>
<dbReference type="Gene3D" id="2.160.10.10">
    <property type="entry name" value="Hexapeptide repeat proteins"/>
    <property type="match status" value="1"/>
</dbReference>
<dbReference type="CDD" id="cd04645">
    <property type="entry name" value="LbH_gamma_CA_like"/>
    <property type="match status" value="1"/>
</dbReference>
<dbReference type="Proteomes" id="UP000332487">
    <property type="component" value="Unassembled WGS sequence"/>
</dbReference>